<dbReference type="EMBL" id="VFSV01000002">
    <property type="protein sequence ID" value="TRD23317.1"/>
    <property type="molecule type" value="Genomic_DNA"/>
</dbReference>
<keyword evidence="2" id="KW-1185">Reference proteome</keyword>
<protein>
    <submittedName>
        <fullName evidence="1">Uncharacterized protein</fullName>
    </submittedName>
</protein>
<organism evidence="1 2">
    <name type="scientific">Palleronia caenipelagi</name>
    <dbReference type="NCBI Taxonomy" id="2489174"/>
    <lineage>
        <taxon>Bacteria</taxon>
        <taxon>Pseudomonadati</taxon>
        <taxon>Pseudomonadota</taxon>
        <taxon>Alphaproteobacteria</taxon>
        <taxon>Rhodobacterales</taxon>
        <taxon>Roseobacteraceae</taxon>
        <taxon>Palleronia</taxon>
    </lineage>
</organism>
<dbReference type="OrthoDB" id="7865574at2"/>
<dbReference type="AlphaFoldDB" id="A0A547QA80"/>
<comment type="caution">
    <text evidence="1">The sequence shown here is derived from an EMBL/GenBank/DDBJ whole genome shotgun (WGS) entry which is preliminary data.</text>
</comment>
<proteinExistence type="predicted"/>
<evidence type="ECO:0000313" key="1">
    <source>
        <dbReference type="EMBL" id="TRD23317.1"/>
    </source>
</evidence>
<reference evidence="1 2" key="1">
    <citation type="submission" date="2019-06" db="EMBL/GenBank/DDBJ databases">
        <title>Paenimaribius caenipelagi gen. nov., sp. nov., isolated from a tidal flat.</title>
        <authorList>
            <person name="Yoon J.-H."/>
        </authorList>
    </citation>
    <scope>NUCLEOTIDE SEQUENCE [LARGE SCALE GENOMIC DNA]</scope>
    <source>
        <strain evidence="1 2">JBTF-M29</strain>
    </source>
</reference>
<dbReference type="Proteomes" id="UP000318590">
    <property type="component" value="Unassembled WGS sequence"/>
</dbReference>
<sequence length="100" mass="10570">MKLSVFVQTTLEEIAKGVSSAKNNSRSNDNVWIAPGYLMGKEVASEQQVQFDVLVTSSVNGDGGVDILGLADLKGGYSHENSNRVSFSVPVYFQALGGGS</sequence>
<evidence type="ECO:0000313" key="2">
    <source>
        <dbReference type="Proteomes" id="UP000318590"/>
    </source>
</evidence>
<gene>
    <name evidence="1" type="ORF">FEV53_01795</name>
</gene>
<dbReference type="RefSeq" id="WP_142833108.1">
    <property type="nucleotide sequence ID" value="NZ_VFSV01000002.1"/>
</dbReference>
<name>A0A547QA80_9RHOB</name>
<accession>A0A547QA80</accession>